<dbReference type="InterPro" id="IPR005379">
    <property type="entry name" value="FDM1-5/IDN2_XH"/>
</dbReference>
<reference evidence="3" key="1">
    <citation type="journal article" date="2016" name="Nat. Genet.">
        <title>A high-quality carrot genome assembly provides new insights into carotenoid accumulation and asterid genome evolution.</title>
        <authorList>
            <person name="Iorizzo M."/>
            <person name="Ellison S."/>
            <person name="Senalik D."/>
            <person name="Zeng P."/>
            <person name="Satapoomin P."/>
            <person name="Huang J."/>
            <person name="Bowman M."/>
            <person name="Iovene M."/>
            <person name="Sanseverino W."/>
            <person name="Cavagnaro P."/>
            <person name="Yildiz M."/>
            <person name="Macko-Podgorni A."/>
            <person name="Moranska E."/>
            <person name="Grzebelus E."/>
            <person name="Grzebelus D."/>
            <person name="Ashrafi H."/>
            <person name="Zheng Z."/>
            <person name="Cheng S."/>
            <person name="Spooner D."/>
            <person name="Van Deynze A."/>
            <person name="Simon P."/>
        </authorList>
    </citation>
    <scope>NUCLEOTIDE SEQUENCE</scope>
    <source>
        <tissue evidence="3">Leaf</tissue>
    </source>
</reference>
<proteinExistence type="predicted"/>
<protein>
    <recommendedName>
        <fullName evidence="2">Factor of DNA methylation 1-5/IDN2 domain-containing protein</fullName>
    </recommendedName>
</protein>
<reference evidence="3" key="2">
    <citation type="submission" date="2022-03" db="EMBL/GenBank/DDBJ databases">
        <title>Draft title - Genomic analysis of global carrot germplasm unveils the trajectory of domestication and the origin of high carotenoid orange carrot.</title>
        <authorList>
            <person name="Iorizzo M."/>
            <person name="Ellison S."/>
            <person name="Senalik D."/>
            <person name="Macko-Podgorni A."/>
            <person name="Grzebelus D."/>
            <person name="Bostan H."/>
            <person name="Rolling W."/>
            <person name="Curaba J."/>
            <person name="Simon P."/>
        </authorList>
    </citation>
    <scope>NUCLEOTIDE SEQUENCE</scope>
    <source>
        <tissue evidence="3">Leaf</tissue>
    </source>
</reference>
<dbReference type="PANTHER" id="PTHR21596:SF65">
    <property type="entry name" value="PROTEIN INVOLVED IN DE NOVO 2-RELATED"/>
    <property type="match status" value="1"/>
</dbReference>
<dbReference type="PANTHER" id="PTHR21596">
    <property type="entry name" value="RIBONUCLEASE P SUBUNIT P38"/>
    <property type="match status" value="1"/>
</dbReference>
<feature type="domain" description="Factor of DNA methylation 1-5/IDN2" evidence="2">
    <location>
        <begin position="273"/>
        <end position="395"/>
    </location>
</feature>
<feature type="domain" description="Factor of DNA methylation 1-5/IDN2" evidence="2">
    <location>
        <begin position="109"/>
        <end position="228"/>
    </location>
</feature>
<dbReference type="InterPro" id="IPR045177">
    <property type="entry name" value="FDM1-5/IDN2"/>
</dbReference>
<dbReference type="Pfam" id="PF03469">
    <property type="entry name" value="XH"/>
    <property type="match status" value="2"/>
</dbReference>
<gene>
    <name evidence="3" type="ORF">DCAR_0521630</name>
</gene>
<evidence type="ECO:0000256" key="1">
    <source>
        <dbReference type="SAM" id="Coils"/>
    </source>
</evidence>
<dbReference type="EMBL" id="CP093347">
    <property type="protein sequence ID" value="WOH02241.1"/>
    <property type="molecule type" value="Genomic_DNA"/>
</dbReference>
<accession>A0AAF1B3V9</accession>
<name>A0AAF1B3V9_DAUCS</name>
<sequence length="399" mass="46088">MDQKNFREAQIKESYQQMIKQQKEFADDMRRLKLDVEQMTLDQQEEKEKLKAVEEKLKEMGDRLEYLEDTAQVLAVWERKRSYELQDARKVMIRRLQYEPLLGGTIGVKSMGELEVAPFVGAAKKKYTAREAEEKAIEFVWQVSDKLGNPEWHPFKIIKVGQKHKEIIDEEDHCLKTIKNEWGNEAYDAVVTALTEMNEYNPSGRFAVPELWNYEEGRRATLGECVELFEGILISVRYSGVYGVMVVVRYSCIFLLSQCLQDKPLLGGFIGVKRMGDLDDAPFVAAAKKKFTAREAEEKAIEFICQVSDKLRNPEWHPFKIIKAGQEHKEVIDEEDHFINAIKNEWGNEAYDAVVTALTEMNEYNPSGRFAVPELWNYKEGRSATLGECVELFIAESEL</sequence>
<dbReference type="AlphaFoldDB" id="A0AAF1B3V9"/>
<dbReference type="Proteomes" id="UP000077755">
    <property type="component" value="Chromosome 5"/>
</dbReference>
<dbReference type="GO" id="GO:0080188">
    <property type="term" value="P:gene silencing by siRNA-directed DNA methylation"/>
    <property type="evidence" value="ECO:0007669"/>
    <property type="project" value="InterPro"/>
</dbReference>
<keyword evidence="4" id="KW-1185">Reference proteome</keyword>
<evidence type="ECO:0000313" key="3">
    <source>
        <dbReference type="EMBL" id="WOH02241.1"/>
    </source>
</evidence>
<keyword evidence="1" id="KW-0175">Coiled coil</keyword>
<feature type="coiled-coil region" evidence="1">
    <location>
        <begin position="29"/>
        <end position="70"/>
    </location>
</feature>
<evidence type="ECO:0000259" key="2">
    <source>
        <dbReference type="Pfam" id="PF03469"/>
    </source>
</evidence>
<evidence type="ECO:0000313" key="4">
    <source>
        <dbReference type="Proteomes" id="UP000077755"/>
    </source>
</evidence>
<organism evidence="3 4">
    <name type="scientific">Daucus carota subsp. sativus</name>
    <name type="common">Carrot</name>
    <dbReference type="NCBI Taxonomy" id="79200"/>
    <lineage>
        <taxon>Eukaryota</taxon>
        <taxon>Viridiplantae</taxon>
        <taxon>Streptophyta</taxon>
        <taxon>Embryophyta</taxon>
        <taxon>Tracheophyta</taxon>
        <taxon>Spermatophyta</taxon>
        <taxon>Magnoliopsida</taxon>
        <taxon>eudicotyledons</taxon>
        <taxon>Gunneridae</taxon>
        <taxon>Pentapetalae</taxon>
        <taxon>asterids</taxon>
        <taxon>campanulids</taxon>
        <taxon>Apiales</taxon>
        <taxon>Apiaceae</taxon>
        <taxon>Apioideae</taxon>
        <taxon>Scandiceae</taxon>
        <taxon>Daucinae</taxon>
        <taxon>Daucus</taxon>
        <taxon>Daucus sect. Daucus</taxon>
    </lineage>
</organism>